<reference evidence="7 8" key="1">
    <citation type="submission" date="2010-12" db="EMBL/GenBank/DDBJ databases">
        <title>The Genome Sequence of Clostridium symbiosum strain WAL-14163.</title>
        <authorList>
            <person name="Earl A."/>
            <person name="Ward D."/>
            <person name="Feldgarden M."/>
            <person name="Gevers D."/>
            <person name="Finegold S.M."/>
            <person name="Summanen P.H."/>
            <person name="Molitoris D.R."/>
            <person name="Vaisanen M.L."/>
            <person name="Daigneault M."/>
            <person name="Young S.K."/>
            <person name="Zeng Q."/>
            <person name="Gargeya S."/>
            <person name="Fitzgerald M."/>
            <person name="Haas B."/>
            <person name="Abouelleil A."/>
            <person name="Alvarado L."/>
            <person name="Arachchi H.M."/>
            <person name="Berlin A."/>
            <person name="Brown A."/>
            <person name="Chapman S.B."/>
            <person name="Chen Z."/>
            <person name="Dunbar C."/>
            <person name="Freedman E."/>
            <person name="Gearin G."/>
            <person name="Gellesch M."/>
            <person name="Goldberg J."/>
            <person name="Griggs A."/>
            <person name="Gujja S."/>
            <person name="Heilman E."/>
            <person name="Heiman D."/>
            <person name="Howarth C."/>
            <person name="Larson L."/>
            <person name="Lui A."/>
            <person name="MacDonald P.J.P."/>
            <person name="Mehta T."/>
            <person name="Montmayeur A."/>
            <person name="Murphy C."/>
            <person name="Neiman D."/>
            <person name="Pearson M."/>
            <person name="Priest M."/>
            <person name="Roberts A."/>
            <person name="Saif S."/>
            <person name="Shea T."/>
            <person name="Shenoy N."/>
            <person name="Sisk P."/>
            <person name="Stolte C."/>
            <person name="Sykes S."/>
            <person name="White J."/>
            <person name="Yandava C."/>
            <person name="Nusbaum C."/>
            <person name="Birren B."/>
        </authorList>
    </citation>
    <scope>NUCLEOTIDE SEQUENCE [LARGE SCALE GENOMIC DNA]</scope>
    <source>
        <strain evidence="7 8">WAL-14163</strain>
    </source>
</reference>
<dbReference type="Proteomes" id="UP000002970">
    <property type="component" value="Unassembled WGS sequence"/>
</dbReference>
<evidence type="ECO:0000313" key="8">
    <source>
        <dbReference type="Proteomes" id="UP000002970"/>
    </source>
</evidence>
<dbReference type="InterPro" id="IPR007691">
    <property type="entry name" value="LpxD"/>
</dbReference>
<protein>
    <recommendedName>
        <fullName evidence="9">UDP-3-O-[3-hydroxymyristoyl] glucosamine N-acyltransferase</fullName>
    </recommendedName>
</protein>
<evidence type="ECO:0000313" key="7">
    <source>
        <dbReference type="EMBL" id="EGA92861.1"/>
    </source>
</evidence>
<dbReference type="eggNOG" id="COG1044">
    <property type="taxonomic scope" value="Bacteria"/>
</dbReference>
<dbReference type="Gene3D" id="3.40.1390.10">
    <property type="entry name" value="MurE/MurF, N-terminal domain"/>
    <property type="match status" value="1"/>
</dbReference>
<dbReference type="PROSITE" id="PS00101">
    <property type="entry name" value="HEXAPEP_TRANSFERASES"/>
    <property type="match status" value="1"/>
</dbReference>
<keyword evidence="8" id="KW-1185">Reference proteome</keyword>
<evidence type="ECO:0000256" key="5">
    <source>
        <dbReference type="ARBA" id="ARBA00023098"/>
    </source>
</evidence>
<sequence>MIHTVYEICSYLDKEKQKYNYIGDKEFLVKGFCSLNNLQDGCITWLKKPEKIHELEGKEKNILIVTLASESSFLKNGNYIICDDPKKTFFSILNQFYKVKSDTGIAKNSIIKTKDIGKNVVIGFGCYIDENVELEDGVIIGNNVLIECPTHIGKNSIVHSGVVIGTDGFGYYENGKQFEKVPHFGGVRIGENVEIGANTCIDRGTLDDTYIGDGTKIDNLCHIAHNVQIGKNCLVIACSLLGGSSHLKDNVYIAPGAIVKNQINISDNSLVGMGAVVIKDIDANQVVAGVPARVMRNNEQKI</sequence>
<dbReference type="HOGENOM" id="CLU_049865_1_0_9"/>
<keyword evidence="4" id="KW-0677">Repeat</keyword>
<evidence type="ECO:0008006" key="9">
    <source>
        <dbReference type="Google" id="ProtNLM"/>
    </source>
</evidence>
<dbReference type="STRING" id="1512.GCA_900049235_03506"/>
<keyword evidence="1" id="KW-0444">Lipid biosynthesis</keyword>
<dbReference type="InterPro" id="IPR011004">
    <property type="entry name" value="Trimer_LpxA-like_sf"/>
</dbReference>
<dbReference type="EMBL" id="ADLQ01000073">
    <property type="protein sequence ID" value="EGA92861.1"/>
    <property type="molecule type" value="Genomic_DNA"/>
</dbReference>
<dbReference type="PANTHER" id="PTHR43378">
    <property type="entry name" value="UDP-3-O-ACYLGLUCOSAMINE N-ACYLTRANSFERASE"/>
    <property type="match status" value="1"/>
</dbReference>
<evidence type="ECO:0000256" key="3">
    <source>
        <dbReference type="ARBA" id="ARBA00022679"/>
    </source>
</evidence>
<evidence type="ECO:0000256" key="6">
    <source>
        <dbReference type="ARBA" id="ARBA00023315"/>
    </source>
</evidence>
<dbReference type="InterPro" id="IPR018357">
    <property type="entry name" value="Hexapep_transf_CS"/>
</dbReference>
<keyword evidence="3" id="KW-0808">Transferase</keyword>
<dbReference type="PANTHER" id="PTHR43378:SF2">
    <property type="entry name" value="UDP-3-O-ACYLGLUCOSAMINE N-ACYLTRANSFERASE 1, MITOCHONDRIAL-RELATED"/>
    <property type="match status" value="1"/>
</dbReference>
<name>E7GQQ1_CLOS6</name>
<accession>E7GQQ1</accession>
<dbReference type="RefSeq" id="WP_003502457.1">
    <property type="nucleotide sequence ID" value="NZ_GL834313.1"/>
</dbReference>
<dbReference type="SUPFAM" id="SSF51161">
    <property type="entry name" value="Trimeric LpxA-like enzymes"/>
    <property type="match status" value="1"/>
</dbReference>
<dbReference type="InterPro" id="IPR001451">
    <property type="entry name" value="Hexapep"/>
</dbReference>
<keyword evidence="2" id="KW-0441">Lipid A biosynthesis</keyword>
<keyword evidence="5" id="KW-0443">Lipid metabolism</keyword>
<evidence type="ECO:0000256" key="4">
    <source>
        <dbReference type="ARBA" id="ARBA00022737"/>
    </source>
</evidence>
<dbReference type="Pfam" id="PF14602">
    <property type="entry name" value="Hexapep_2"/>
    <property type="match status" value="1"/>
</dbReference>
<organism evidence="7 8">
    <name type="scientific">Clostridium symbiosum (strain WAL-14163)</name>
    <dbReference type="NCBI Taxonomy" id="742740"/>
    <lineage>
        <taxon>Bacteria</taxon>
        <taxon>Bacillati</taxon>
        <taxon>Bacillota</taxon>
        <taxon>Clostridia</taxon>
        <taxon>Lachnospirales</taxon>
        <taxon>Lachnospiraceae</taxon>
        <taxon>Otoolea</taxon>
    </lineage>
</organism>
<evidence type="ECO:0000256" key="2">
    <source>
        <dbReference type="ARBA" id="ARBA00022556"/>
    </source>
</evidence>
<evidence type="ECO:0000256" key="1">
    <source>
        <dbReference type="ARBA" id="ARBA00022516"/>
    </source>
</evidence>
<dbReference type="GO" id="GO:0009245">
    <property type="term" value="P:lipid A biosynthetic process"/>
    <property type="evidence" value="ECO:0007669"/>
    <property type="project" value="UniProtKB-KW"/>
</dbReference>
<dbReference type="GO" id="GO:0016020">
    <property type="term" value="C:membrane"/>
    <property type="evidence" value="ECO:0007669"/>
    <property type="project" value="GOC"/>
</dbReference>
<proteinExistence type="predicted"/>
<gene>
    <name evidence="7" type="ORF">HMPREF9474_03246</name>
</gene>
<dbReference type="Gene3D" id="2.160.10.10">
    <property type="entry name" value="Hexapeptide repeat proteins"/>
    <property type="match status" value="1"/>
</dbReference>
<dbReference type="AlphaFoldDB" id="E7GQQ1"/>
<dbReference type="NCBIfam" id="NF002060">
    <property type="entry name" value="PRK00892.1"/>
    <property type="match status" value="1"/>
</dbReference>
<comment type="caution">
    <text evidence="7">The sequence shown here is derived from an EMBL/GenBank/DDBJ whole genome shotgun (WGS) entry which is preliminary data.</text>
</comment>
<keyword evidence="6" id="KW-0012">Acyltransferase</keyword>
<dbReference type="GO" id="GO:0016410">
    <property type="term" value="F:N-acyltransferase activity"/>
    <property type="evidence" value="ECO:0007669"/>
    <property type="project" value="InterPro"/>
</dbReference>
<dbReference type="Pfam" id="PF00132">
    <property type="entry name" value="Hexapep"/>
    <property type="match status" value="2"/>
</dbReference>
<dbReference type="CDD" id="cd03352">
    <property type="entry name" value="LbH_LpxD"/>
    <property type="match status" value="1"/>
</dbReference>